<accession>E3MTK2</accession>
<evidence type="ECO:0008006" key="4">
    <source>
        <dbReference type="Google" id="ProtNLM"/>
    </source>
</evidence>
<dbReference type="Pfam" id="PF10324">
    <property type="entry name" value="7TM_GPCR_Srw"/>
    <property type="match status" value="1"/>
</dbReference>
<dbReference type="Gene3D" id="1.20.1070.10">
    <property type="entry name" value="Rhodopsin 7-helix transmembrane proteins"/>
    <property type="match status" value="1"/>
</dbReference>
<proteinExistence type="predicted"/>
<dbReference type="InParanoid" id="E3MTK2"/>
<dbReference type="KEGG" id="crq:GCK72_021003"/>
<dbReference type="GeneID" id="9814789"/>
<dbReference type="OMA" id="TESIYFI"/>
<feature type="transmembrane region" description="Helical" evidence="1">
    <location>
        <begin position="16"/>
        <end position="36"/>
    </location>
</feature>
<dbReference type="AlphaFoldDB" id="E3MTK2"/>
<protein>
    <recommendedName>
        <fullName evidence="4">G-protein coupled receptors family 1 profile domain-containing protein</fullName>
    </recommendedName>
</protein>
<dbReference type="HOGENOM" id="CLU_074436_0_0_1"/>
<name>E3MTK2_CAERE</name>
<dbReference type="GO" id="GO:0008528">
    <property type="term" value="F:G protein-coupled peptide receptor activity"/>
    <property type="evidence" value="ECO:0007669"/>
    <property type="project" value="InterPro"/>
</dbReference>
<gene>
    <name evidence="2" type="ORF">CRE_19832</name>
</gene>
<feature type="transmembrane region" description="Helical" evidence="1">
    <location>
        <begin position="104"/>
        <end position="121"/>
    </location>
</feature>
<dbReference type="PANTHER" id="PTHR22751:SF286">
    <property type="entry name" value="G_PROTEIN_RECEP_F1_2 DOMAIN-CONTAINING PROTEIN"/>
    <property type="match status" value="1"/>
</dbReference>
<dbReference type="RefSeq" id="XP_003100532.2">
    <property type="nucleotide sequence ID" value="XM_003100484.2"/>
</dbReference>
<feature type="transmembrane region" description="Helical" evidence="1">
    <location>
        <begin position="196"/>
        <end position="218"/>
    </location>
</feature>
<dbReference type="PANTHER" id="PTHR22751">
    <property type="entry name" value="G-PROTEIN COUPLED RECEPTOR-RELATED"/>
    <property type="match status" value="1"/>
</dbReference>
<dbReference type="CTD" id="9814789"/>
<keyword evidence="1" id="KW-1133">Transmembrane helix</keyword>
<feature type="transmembrane region" description="Helical" evidence="1">
    <location>
        <begin position="230"/>
        <end position="252"/>
    </location>
</feature>
<evidence type="ECO:0000256" key="1">
    <source>
        <dbReference type="SAM" id="Phobius"/>
    </source>
</evidence>
<feature type="transmembrane region" description="Helical" evidence="1">
    <location>
        <begin position="133"/>
        <end position="158"/>
    </location>
</feature>
<reference evidence="2" key="1">
    <citation type="submission" date="2007-07" db="EMBL/GenBank/DDBJ databases">
        <title>PCAP assembly of the Caenorhabditis remanei genome.</title>
        <authorList>
            <consortium name="The Caenorhabditis remanei Sequencing Consortium"/>
            <person name="Wilson R.K."/>
        </authorList>
    </citation>
    <scope>NUCLEOTIDE SEQUENCE [LARGE SCALE GENOMIC DNA]</scope>
    <source>
        <strain evidence="2">PB4641</strain>
    </source>
</reference>
<sequence>MNNTTDPLDIEYLVKYPNLMISIFGFVTNLIHLWFVSRDRRAQPVFLFLTVICVSDLFQLSATCVTKTVSVINYIEHKNCVGYFSIPDLIYKLTSEAFFTAPEYINSWIIVVMAYMQVGYLRKKKVVTYQDVTVASMVTVLLNIVYHILLLTSLALIISRTPWTECTPVVVFTEYLTSNSNFFTKFYTNLRDFDGLLVIFRLLTTIFFPSFLLILSWKTADIQAKKTSKLIISVTLSFISVDILVVITRLWLMELDENGISNNDGILPYEIGKLFKTISSSFRPYLILAVSEEYQKNLKSFFVLTASIDTIQVEEARDWRRPSATVHSEA</sequence>
<keyword evidence="1" id="KW-0472">Membrane</keyword>
<evidence type="ECO:0000313" key="3">
    <source>
        <dbReference type="Proteomes" id="UP000008281"/>
    </source>
</evidence>
<evidence type="ECO:0000313" key="2">
    <source>
        <dbReference type="EMBL" id="EFP08741.1"/>
    </source>
</evidence>
<dbReference type="EMBL" id="DS268476">
    <property type="protein sequence ID" value="EFP08741.1"/>
    <property type="molecule type" value="Genomic_DNA"/>
</dbReference>
<organism evidence="3">
    <name type="scientific">Caenorhabditis remanei</name>
    <name type="common">Caenorhabditis vulgaris</name>
    <dbReference type="NCBI Taxonomy" id="31234"/>
    <lineage>
        <taxon>Eukaryota</taxon>
        <taxon>Metazoa</taxon>
        <taxon>Ecdysozoa</taxon>
        <taxon>Nematoda</taxon>
        <taxon>Chromadorea</taxon>
        <taxon>Rhabditida</taxon>
        <taxon>Rhabditina</taxon>
        <taxon>Rhabditomorpha</taxon>
        <taxon>Rhabditoidea</taxon>
        <taxon>Rhabditidae</taxon>
        <taxon>Peloderinae</taxon>
        <taxon>Caenorhabditis</taxon>
    </lineage>
</organism>
<feature type="transmembrane region" description="Helical" evidence="1">
    <location>
        <begin position="45"/>
        <end position="62"/>
    </location>
</feature>
<dbReference type="Proteomes" id="UP000008281">
    <property type="component" value="Unassembled WGS sequence"/>
</dbReference>
<dbReference type="InterPro" id="IPR019427">
    <property type="entry name" value="7TM_GPCR_serpentine_rcpt_Srw"/>
</dbReference>
<keyword evidence="1" id="KW-0812">Transmembrane</keyword>
<dbReference type="OrthoDB" id="5905694at2759"/>
<keyword evidence="3" id="KW-1185">Reference proteome</keyword>
<dbReference type="SUPFAM" id="SSF81321">
    <property type="entry name" value="Family A G protein-coupled receptor-like"/>
    <property type="match status" value="1"/>
</dbReference>